<sequence>MWIPQACAEERSASTVCPGTNPWPHHASHAITHPHPSIHPSMHALSPPPPLSITPPPPRPANGTPCEHTPLHKSPSTLRTRMQRAPNPRPRRRRQLASQLRIPGSSPPPARPSPNVNDITNPKDPKTSRNHRVSSSMYAYKERRAQSARATYYRGGWRSWIMRHDSRTRRARTSELPSSRSGIECLSM</sequence>
<feature type="region of interest" description="Disordered" evidence="1">
    <location>
        <begin position="27"/>
        <end position="137"/>
    </location>
</feature>
<accession>A0A5J5EPR8</accession>
<keyword evidence="3" id="KW-1185">Reference proteome</keyword>
<evidence type="ECO:0000256" key="1">
    <source>
        <dbReference type="SAM" id="MobiDB-lite"/>
    </source>
</evidence>
<proteinExistence type="predicted"/>
<evidence type="ECO:0000313" key="2">
    <source>
        <dbReference type="EMBL" id="KAA8898827.1"/>
    </source>
</evidence>
<feature type="compositionally biased region" description="Pro residues" evidence="1">
    <location>
        <begin position="46"/>
        <end position="60"/>
    </location>
</feature>
<dbReference type="Proteomes" id="UP000326924">
    <property type="component" value="Unassembled WGS sequence"/>
</dbReference>
<protein>
    <submittedName>
        <fullName evidence="2">Uncharacterized protein</fullName>
    </submittedName>
</protein>
<feature type="region of interest" description="Disordered" evidence="1">
    <location>
        <begin position="168"/>
        <end position="188"/>
    </location>
</feature>
<dbReference type="EMBL" id="VXIS01000178">
    <property type="protein sequence ID" value="KAA8898827.1"/>
    <property type="molecule type" value="Genomic_DNA"/>
</dbReference>
<name>A0A5J5EPR8_9PEZI</name>
<comment type="caution">
    <text evidence="2">The sequence shown here is derived from an EMBL/GenBank/DDBJ whole genome shotgun (WGS) entry which is preliminary data.</text>
</comment>
<organism evidence="2 3">
    <name type="scientific">Sphaerosporella brunnea</name>
    <dbReference type="NCBI Taxonomy" id="1250544"/>
    <lineage>
        <taxon>Eukaryota</taxon>
        <taxon>Fungi</taxon>
        <taxon>Dikarya</taxon>
        <taxon>Ascomycota</taxon>
        <taxon>Pezizomycotina</taxon>
        <taxon>Pezizomycetes</taxon>
        <taxon>Pezizales</taxon>
        <taxon>Pyronemataceae</taxon>
        <taxon>Sphaerosporella</taxon>
    </lineage>
</organism>
<dbReference type="InParanoid" id="A0A5J5EPR8"/>
<reference evidence="2 3" key="1">
    <citation type="submission" date="2019-09" db="EMBL/GenBank/DDBJ databases">
        <title>Draft genome of the ectomycorrhizal ascomycete Sphaerosporella brunnea.</title>
        <authorList>
            <consortium name="DOE Joint Genome Institute"/>
            <person name="Benucci G.M."/>
            <person name="Marozzi G."/>
            <person name="Antonielli L."/>
            <person name="Sanchez S."/>
            <person name="Marco P."/>
            <person name="Wang X."/>
            <person name="Falini L.B."/>
            <person name="Barry K."/>
            <person name="Haridas S."/>
            <person name="Lipzen A."/>
            <person name="Labutti K."/>
            <person name="Grigoriev I.V."/>
            <person name="Murat C."/>
            <person name="Martin F."/>
            <person name="Albertini E."/>
            <person name="Donnini D."/>
            <person name="Bonito G."/>
        </authorList>
    </citation>
    <scope>NUCLEOTIDE SEQUENCE [LARGE SCALE GENOMIC DNA]</scope>
    <source>
        <strain evidence="2 3">Sb_GMNB300</strain>
    </source>
</reference>
<evidence type="ECO:0000313" key="3">
    <source>
        <dbReference type="Proteomes" id="UP000326924"/>
    </source>
</evidence>
<gene>
    <name evidence="2" type="ORF">FN846DRAFT_199863</name>
</gene>
<dbReference type="AlphaFoldDB" id="A0A5J5EPR8"/>